<reference evidence="8 9" key="1">
    <citation type="journal article" date="2021" name="Nat. Commun.">
        <title>Incipient diploidization of the medicinal plant Perilla within 10,000 years.</title>
        <authorList>
            <person name="Zhang Y."/>
            <person name="Shen Q."/>
            <person name="Leng L."/>
            <person name="Zhang D."/>
            <person name="Chen S."/>
            <person name="Shi Y."/>
            <person name="Ning Z."/>
            <person name="Chen S."/>
        </authorList>
    </citation>
    <scope>NUCLEOTIDE SEQUENCE [LARGE SCALE GENOMIC DNA]</scope>
    <source>
        <strain evidence="9">cv. PC099</strain>
    </source>
</reference>
<organism evidence="8 9">
    <name type="scientific">Perilla frutescens var. hirtella</name>
    <name type="common">Perilla citriodora</name>
    <name type="synonym">Perilla setoyensis</name>
    <dbReference type="NCBI Taxonomy" id="608512"/>
    <lineage>
        <taxon>Eukaryota</taxon>
        <taxon>Viridiplantae</taxon>
        <taxon>Streptophyta</taxon>
        <taxon>Embryophyta</taxon>
        <taxon>Tracheophyta</taxon>
        <taxon>Spermatophyta</taxon>
        <taxon>Magnoliopsida</taxon>
        <taxon>eudicotyledons</taxon>
        <taxon>Gunneridae</taxon>
        <taxon>Pentapetalae</taxon>
        <taxon>asterids</taxon>
        <taxon>lamiids</taxon>
        <taxon>Lamiales</taxon>
        <taxon>Lamiaceae</taxon>
        <taxon>Nepetoideae</taxon>
        <taxon>Elsholtzieae</taxon>
        <taxon>Perilla</taxon>
    </lineage>
</organism>
<dbReference type="Proteomes" id="UP001190926">
    <property type="component" value="Unassembled WGS sequence"/>
</dbReference>
<dbReference type="GO" id="GO:0080115">
    <property type="term" value="F:myosin XI tail binding"/>
    <property type="evidence" value="ECO:0007669"/>
    <property type="project" value="UniProtKB-ARBA"/>
</dbReference>
<evidence type="ECO:0000256" key="2">
    <source>
        <dbReference type="ARBA" id="ARBA00022692"/>
    </source>
</evidence>
<protein>
    <recommendedName>
        <fullName evidence="7">GTD-binding domain-containing protein</fullName>
    </recommendedName>
</protein>
<evidence type="ECO:0000313" key="8">
    <source>
        <dbReference type="EMBL" id="KAH6837604.1"/>
    </source>
</evidence>
<dbReference type="PANTHER" id="PTHR31448">
    <property type="entry name" value="MYOSIN-BINDING PROTEIN 2"/>
    <property type="match status" value="1"/>
</dbReference>
<evidence type="ECO:0000256" key="4">
    <source>
        <dbReference type="ARBA" id="ARBA00023136"/>
    </source>
</evidence>
<feature type="compositionally biased region" description="Low complexity" evidence="5">
    <location>
        <begin position="512"/>
        <end position="523"/>
    </location>
</feature>
<comment type="subcellular location">
    <subcellularLocation>
        <location evidence="1">Membrane</location>
        <topology evidence="1">Single-pass membrane protein</topology>
    </subcellularLocation>
</comment>
<keyword evidence="2 6" id="KW-0812">Transmembrane</keyword>
<gene>
    <name evidence="8" type="ORF">C2S53_013732</name>
</gene>
<keyword evidence="9" id="KW-1185">Reference proteome</keyword>
<evidence type="ECO:0000256" key="5">
    <source>
        <dbReference type="SAM" id="MobiDB-lite"/>
    </source>
</evidence>
<dbReference type="InterPro" id="IPR007656">
    <property type="entry name" value="GTD-bd"/>
</dbReference>
<dbReference type="EMBL" id="SDAM02000017">
    <property type="protein sequence ID" value="KAH6837604.1"/>
    <property type="molecule type" value="Genomic_DNA"/>
</dbReference>
<accession>A0AAD4JQK8</accession>
<name>A0AAD4JQK8_PERFH</name>
<feature type="region of interest" description="Disordered" evidence="5">
    <location>
        <begin position="288"/>
        <end position="347"/>
    </location>
</feature>
<comment type="caution">
    <text evidence="8">The sequence shown here is derived from an EMBL/GenBank/DDBJ whole genome shotgun (WGS) entry which is preliminary data.</text>
</comment>
<evidence type="ECO:0000256" key="6">
    <source>
        <dbReference type="SAM" id="Phobius"/>
    </source>
</evidence>
<keyword evidence="3 6" id="KW-1133">Transmembrane helix</keyword>
<feature type="region of interest" description="Disordered" evidence="5">
    <location>
        <begin position="195"/>
        <end position="219"/>
    </location>
</feature>
<proteinExistence type="predicted"/>
<feature type="compositionally biased region" description="Basic and acidic residues" evidence="5">
    <location>
        <begin position="198"/>
        <end position="219"/>
    </location>
</feature>
<feature type="transmembrane region" description="Helical" evidence="6">
    <location>
        <begin position="20"/>
        <end position="45"/>
    </location>
</feature>
<sequence length="709" mass="80735">MAGNKFASMLQKNCHKIIVILVYAVLEWILILLLLLNSLFSYLIAKFAKFFGLKQSCTWCARLDHVFNSKNMARNPHFDHVCEAHGTEISKMSYCSTHNKLAESKNLCIHCSSSRPADYGRTNDVSSTVAFFTWMSESASEEGEVDRCSCCDQILNRKVHPHSLIFKPSWDVLLECLHKNKIEFEEDLMKKMSQLQENGRDDDQKASEKDDGGRKKTTEIVEESLCDSNLEVQEWSSSQTTDDPFWNLGCNEDHDESVYIADMLLQNAELMDSDRFICIELIDTDAEREMPLTNSSEDDEGRDGEQGLLPVEETSDVDTAERSLSSRPTEEHEKRGEDIHNLATPSREIAGVEEPGKFSEYQQKDFNNCVEAVGGAILPRSSETESRNRDNEARSEIEGGVESLKTRIEAQERALNAVYAELEEERKAAAEAAKETMAMITKIQEEKAAMQMEALQYQRMMEEQAEYDQEALQLLNDLMLKREKEKKQLEKELEIYRCKAMEDEARRRKGGSSSSSLSLISSNASSNNSIDLHCQDNLDDSLEEMEETGVECITNFINVPDISLAEFDEERLSILEELKVLEAKLFTLHNIDDDDEAKQKLLPLFDAAENEDHDKEEISNQSAGMINSKILIHEELGHVYERLQALEADKDFLNHCIRSMMKGNQGMPLLQEILQHLRDLKSVELSARNLDDIPFSDPSMAEEDHQEQD</sequence>
<evidence type="ECO:0000259" key="7">
    <source>
        <dbReference type="PROSITE" id="PS51775"/>
    </source>
</evidence>
<keyword evidence="4 6" id="KW-0472">Membrane</keyword>
<dbReference type="PANTHER" id="PTHR31448:SF3">
    <property type="entry name" value="MYOSIN-BINDING PROTEIN 2"/>
    <property type="match status" value="1"/>
</dbReference>
<evidence type="ECO:0000256" key="1">
    <source>
        <dbReference type="ARBA" id="ARBA00004167"/>
    </source>
</evidence>
<dbReference type="AlphaFoldDB" id="A0AAD4JQK8"/>
<feature type="region of interest" description="Disordered" evidence="5">
    <location>
        <begin position="504"/>
        <end position="523"/>
    </location>
</feature>
<dbReference type="Pfam" id="PF04576">
    <property type="entry name" value="Zein-binding"/>
    <property type="match status" value="1"/>
</dbReference>
<evidence type="ECO:0000256" key="3">
    <source>
        <dbReference type="ARBA" id="ARBA00022989"/>
    </source>
</evidence>
<evidence type="ECO:0000313" key="9">
    <source>
        <dbReference type="Proteomes" id="UP001190926"/>
    </source>
</evidence>
<dbReference type="PROSITE" id="PS51775">
    <property type="entry name" value="GTD_BINDING"/>
    <property type="match status" value="1"/>
</dbReference>
<feature type="compositionally biased region" description="Basic and acidic residues" evidence="5">
    <location>
        <begin position="328"/>
        <end position="340"/>
    </location>
</feature>
<feature type="domain" description="GTD-binding" evidence="7">
    <location>
        <begin position="399"/>
        <end position="497"/>
    </location>
</feature>
<dbReference type="InterPro" id="IPR039306">
    <property type="entry name" value="MYOB"/>
</dbReference>
<dbReference type="GO" id="GO:0016020">
    <property type="term" value="C:membrane"/>
    <property type="evidence" value="ECO:0007669"/>
    <property type="project" value="UniProtKB-SubCell"/>
</dbReference>